<accession>A0A075I1H2</accession>
<dbReference type="InterPro" id="IPR029056">
    <property type="entry name" value="Ribokinase-like"/>
</dbReference>
<organism evidence="1">
    <name type="scientific">uncultured marine thaumarchaeote SAT1000_05_G10</name>
    <dbReference type="NCBI Taxonomy" id="1456358"/>
    <lineage>
        <taxon>Archaea</taxon>
        <taxon>Nitrososphaerota</taxon>
        <taxon>environmental samples</taxon>
    </lineage>
</organism>
<protein>
    <submittedName>
        <fullName evidence="1">Uncharacterized protein</fullName>
    </submittedName>
</protein>
<name>A0A075I1H2_9ARCH</name>
<dbReference type="EMBL" id="KF901195">
    <property type="protein sequence ID" value="AIF21640.1"/>
    <property type="molecule type" value="Genomic_DNA"/>
</dbReference>
<dbReference type="Gene3D" id="3.40.1190.20">
    <property type="match status" value="1"/>
</dbReference>
<proteinExistence type="predicted"/>
<dbReference type="AlphaFoldDB" id="A0A075I1H2"/>
<reference evidence="1" key="1">
    <citation type="journal article" date="2014" name="Genome Biol. Evol.">
        <title>Pangenome evidence for extensive interdomain horizontal transfer affecting lineage core and shell genes in uncultured planktonic thaumarchaeota and euryarchaeota.</title>
        <authorList>
            <person name="Deschamps P."/>
            <person name="Zivanovic Y."/>
            <person name="Moreira D."/>
            <person name="Rodriguez-Valera F."/>
            <person name="Lopez-Garcia P."/>
        </authorList>
    </citation>
    <scope>NUCLEOTIDE SEQUENCE</scope>
</reference>
<sequence length="39" mass="4360">MIIPLAYVITPNKYEAKILSGISNTKKSAKKSKQWVPNV</sequence>
<dbReference type="SUPFAM" id="SSF53613">
    <property type="entry name" value="Ribokinase-like"/>
    <property type="match status" value="1"/>
</dbReference>
<evidence type="ECO:0000313" key="1">
    <source>
        <dbReference type="EMBL" id="AIF21640.1"/>
    </source>
</evidence>